<dbReference type="GeneID" id="91388660"/>
<dbReference type="PROSITE" id="PS50109">
    <property type="entry name" value="HIS_KIN"/>
    <property type="match status" value="1"/>
</dbReference>
<keyword evidence="13" id="KW-1185">Reference proteome</keyword>
<evidence type="ECO:0000256" key="2">
    <source>
        <dbReference type="ARBA" id="ARBA00012438"/>
    </source>
</evidence>
<dbReference type="InterPro" id="IPR036890">
    <property type="entry name" value="HATPase_C_sf"/>
</dbReference>
<dbReference type="Gene3D" id="1.20.5.1930">
    <property type="match status" value="1"/>
</dbReference>
<feature type="domain" description="Histidine kinase" evidence="11">
    <location>
        <begin position="304"/>
        <end position="390"/>
    </location>
</feature>
<evidence type="ECO:0000256" key="7">
    <source>
        <dbReference type="ARBA" id="ARBA00022840"/>
    </source>
</evidence>
<evidence type="ECO:0000313" key="12">
    <source>
        <dbReference type="EMBL" id="WTR92912.1"/>
    </source>
</evidence>
<dbReference type="Gene3D" id="3.30.565.10">
    <property type="entry name" value="Histidine kinase-like ATPase, C-terminal domain"/>
    <property type="match status" value="1"/>
</dbReference>
<evidence type="ECO:0000313" key="13">
    <source>
        <dbReference type="Proteomes" id="UP001622731"/>
    </source>
</evidence>
<organism evidence="12 13">
    <name type="scientific">Streptomyces anthocyanicus</name>
    <dbReference type="NCBI Taxonomy" id="68174"/>
    <lineage>
        <taxon>Bacteria</taxon>
        <taxon>Bacillati</taxon>
        <taxon>Actinomycetota</taxon>
        <taxon>Actinomycetes</taxon>
        <taxon>Kitasatosporales</taxon>
        <taxon>Streptomycetaceae</taxon>
        <taxon>Streptomyces</taxon>
        <taxon>Streptomyces violaceoruber group</taxon>
    </lineage>
</organism>
<dbReference type="Pfam" id="PF07730">
    <property type="entry name" value="HisKA_3"/>
    <property type="match status" value="1"/>
</dbReference>
<evidence type="ECO:0000256" key="5">
    <source>
        <dbReference type="ARBA" id="ARBA00022741"/>
    </source>
</evidence>
<sequence>MLSSWRRYADSHPHLVETAFLLLVLAVTSRQYVHQGPGWWQGQPLALVATAGLLPRRGHPRAAVLVTAACAAASVALGYLISPLLLLPVLIALYELAVRTPQRTAYACYGATVALVVPAALLSARDGRPWMDESVGPVFWILLPVLAGTAVRNRRAHLDAVHTRAEHAERTREEEARHRVAEERIRIARELHDVVAHHMALANAQASTAAHLARTHPEQAHEILTHLTGTTASALRELKATVGLLRSPDDTGDTGGPDDLRPPPGLGRLPELVSAFGSAGLHVTVTVRGTRRPLPPGVDLTAFRIVQEALTNVTKHTDAGTADVHLAYAHDRLTLTVTDDGGASPRPPGPGGGFGLVGMRERAETSGGRLSAGTLADGGFAVTAELPAPPPAREQPS</sequence>
<dbReference type="InterPro" id="IPR005467">
    <property type="entry name" value="His_kinase_dom"/>
</dbReference>
<gene>
    <name evidence="12" type="ORF">OHB34_01850</name>
</gene>
<protein>
    <recommendedName>
        <fullName evidence="2">histidine kinase</fullName>
        <ecNumber evidence="2">2.7.13.3</ecNumber>
    </recommendedName>
</protein>
<feature type="region of interest" description="Disordered" evidence="9">
    <location>
        <begin position="245"/>
        <end position="268"/>
    </location>
</feature>
<dbReference type="CDD" id="cd16917">
    <property type="entry name" value="HATPase_UhpB-NarQ-NarX-like"/>
    <property type="match status" value="1"/>
</dbReference>
<evidence type="ECO:0000256" key="9">
    <source>
        <dbReference type="SAM" id="MobiDB-lite"/>
    </source>
</evidence>
<keyword evidence="10" id="KW-0472">Membrane</keyword>
<dbReference type="InterPro" id="IPR050482">
    <property type="entry name" value="Sensor_HK_TwoCompSys"/>
</dbReference>
<feature type="transmembrane region" description="Helical" evidence="10">
    <location>
        <begin position="106"/>
        <end position="122"/>
    </location>
</feature>
<proteinExistence type="predicted"/>
<keyword evidence="7" id="KW-0067">ATP-binding</keyword>
<evidence type="ECO:0000256" key="3">
    <source>
        <dbReference type="ARBA" id="ARBA00022553"/>
    </source>
</evidence>
<evidence type="ECO:0000256" key="10">
    <source>
        <dbReference type="SAM" id="Phobius"/>
    </source>
</evidence>
<feature type="region of interest" description="Disordered" evidence="9">
    <location>
        <begin position="337"/>
        <end position="375"/>
    </location>
</feature>
<dbReference type="EC" id="2.7.13.3" evidence="2"/>
<evidence type="ECO:0000256" key="6">
    <source>
        <dbReference type="ARBA" id="ARBA00022777"/>
    </source>
</evidence>
<keyword evidence="5" id="KW-0547">Nucleotide-binding</keyword>
<reference evidence="12 13" key="1">
    <citation type="submission" date="2022-10" db="EMBL/GenBank/DDBJ databases">
        <title>The complete genomes of actinobacterial strains from the NBC collection.</title>
        <authorList>
            <person name="Joergensen T.S."/>
            <person name="Alvarez Arevalo M."/>
            <person name="Sterndorff E.B."/>
            <person name="Faurdal D."/>
            <person name="Vuksanovic O."/>
            <person name="Mourched A.-S."/>
            <person name="Charusanti P."/>
            <person name="Shaw S."/>
            <person name="Blin K."/>
            <person name="Weber T."/>
        </authorList>
    </citation>
    <scope>NUCLEOTIDE SEQUENCE [LARGE SCALE GENOMIC DNA]</scope>
    <source>
        <strain evidence="12 13">NBC_00116</strain>
    </source>
</reference>
<evidence type="ECO:0000256" key="1">
    <source>
        <dbReference type="ARBA" id="ARBA00000085"/>
    </source>
</evidence>
<dbReference type="PANTHER" id="PTHR24421:SF10">
    <property type="entry name" value="NITRATE_NITRITE SENSOR PROTEIN NARQ"/>
    <property type="match status" value="1"/>
</dbReference>
<accession>A0ABZ1LQQ0</accession>
<evidence type="ECO:0000256" key="4">
    <source>
        <dbReference type="ARBA" id="ARBA00022679"/>
    </source>
</evidence>
<dbReference type="Pfam" id="PF02518">
    <property type="entry name" value="HATPase_c"/>
    <property type="match status" value="1"/>
</dbReference>
<comment type="catalytic activity">
    <reaction evidence="1">
        <text>ATP + protein L-histidine = ADP + protein N-phospho-L-histidine.</text>
        <dbReference type="EC" id="2.7.13.3"/>
    </reaction>
</comment>
<keyword evidence="8" id="KW-0902">Two-component regulatory system</keyword>
<keyword evidence="3" id="KW-0597">Phosphoprotein</keyword>
<dbReference type="Proteomes" id="UP001622731">
    <property type="component" value="Chromosome"/>
</dbReference>
<dbReference type="InterPro" id="IPR003594">
    <property type="entry name" value="HATPase_dom"/>
</dbReference>
<keyword evidence="10" id="KW-0812">Transmembrane</keyword>
<feature type="transmembrane region" description="Helical" evidence="10">
    <location>
        <begin position="62"/>
        <end position="94"/>
    </location>
</feature>
<name>A0ABZ1LQQ0_9ACTN</name>
<dbReference type="GO" id="GO:0016301">
    <property type="term" value="F:kinase activity"/>
    <property type="evidence" value="ECO:0007669"/>
    <property type="project" value="UniProtKB-KW"/>
</dbReference>
<dbReference type="PANTHER" id="PTHR24421">
    <property type="entry name" value="NITRATE/NITRITE SENSOR PROTEIN NARX-RELATED"/>
    <property type="match status" value="1"/>
</dbReference>
<keyword evidence="10" id="KW-1133">Transmembrane helix</keyword>
<dbReference type="RefSeq" id="WP_011027103.1">
    <property type="nucleotide sequence ID" value="NZ_CP108200.1"/>
</dbReference>
<keyword evidence="6 12" id="KW-0418">Kinase</keyword>
<keyword evidence="4" id="KW-0808">Transferase</keyword>
<feature type="transmembrane region" description="Helical" evidence="10">
    <location>
        <begin position="134"/>
        <end position="151"/>
    </location>
</feature>
<dbReference type="SUPFAM" id="SSF55874">
    <property type="entry name" value="ATPase domain of HSP90 chaperone/DNA topoisomerase II/histidine kinase"/>
    <property type="match status" value="1"/>
</dbReference>
<evidence type="ECO:0000256" key="8">
    <source>
        <dbReference type="ARBA" id="ARBA00023012"/>
    </source>
</evidence>
<dbReference type="EMBL" id="CP108200">
    <property type="protein sequence ID" value="WTR92912.1"/>
    <property type="molecule type" value="Genomic_DNA"/>
</dbReference>
<dbReference type="InterPro" id="IPR011712">
    <property type="entry name" value="Sig_transdc_His_kin_sub3_dim/P"/>
</dbReference>
<evidence type="ECO:0000259" key="11">
    <source>
        <dbReference type="PROSITE" id="PS50109"/>
    </source>
</evidence>